<reference evidence="7 8" key="1">
    <citation type="journal article" date="2006" name="Proc. Natl. Acad. Sci. U.S.A.">
        <title>Genomic analysis of the uncultivated marine crenarchaeote Cenarchaeum symbiosum.</title>
        <authorList>
            <person name="Hallam S.J."/>
            <person name="Konstantinidis K.T."/>
            <person name="Putnam N."/>
            <person name="Schleper C."/>
            <person name="Watanabe Y."/>
            <person name="Sugahara J."/>
            <person name="Preston C."/>
            <person name="de la Torre J."/>
            <person name="Richardson P.M."/>
            <person name="DeLong E.F."/>
        </authorList>
    </citation>
    <scope>NUCLEOTIDE SEQUENCE [LARGE SCALE GENOMIC DNA]</scope>
    <source>
        <strain evidence="8">A</strain>
    </source>
</reference>
<evidence type="ECO:0000313" key="7">
    <source>
        <dbReference type="EMBL" id="ABK78669.1"/>
    </source>
</evidence>
<proteinExistence type="inferred from homology"/>
<evidence type="ECO:0000256" key="5">
    <source>
        <dbReference type="SAM" id="MobiDB-lite"/>
    </source>
</evidence>
<dbReference type="PRINTS" id="PR00723">
    <property type="entry name" value="SUBTILISIN"/>
</dbReference>
<accession>A0RZA2</accession>
<dbReference type="InterPro" id="IPR000209">
    <property type="entry name" value="Peptidase_S8/S53_dom"/>
</dbReference>
<dbReference type="Gene3D" id="3.40.50.200">
    <property type="entry name" value="Peptidase S8/S53 domain"/>
    <property type="match status" value="1"/>
</dbReference>
<dbReference type="Pfam" id="PF00082">
    <property type="entry name" value="Peptidase_S8"/>
    <property type="match status" value="1"/>
</dbReference>
<keyword evidence="8" id="KW-1185">Reference proteome</keyword>
<gene>
    <name evidence="7" type="ordered locus">CENSYa_2066</name>
</gene>
<dbReference type="PANTHER" id="PTHR43806:SF11">
    <property type="entry name" value="CEREVISIN-RELATED"/>
    <property type="match status" value="1"/>
</dbReference>
<feature type="region of interest" description="Disordered" evidence="5">
    <location>
        <begin position="1024"/>
        <end position="1047"/>
    </location>
</feature>
<protein>
    <submittedName>
        <fullName evidence="7">Surface layer-associated STABLE protease</fullName>
    </submittedName>
</protein>
<evidence type="ECO:0000256" key="3">
    <source>
        <dbReference type="ARBA" id="ARBA00022801"/>
    </source>
</evidence>
<dbReference type="PROSITE" id="PS00018">
    <property type="entry name" value="EF_HAND_1"/>
    <property type="match status" value="1"/>
</dbReference>
<dbReference type="GO" id="GO:0006508">
    <property type="term" value="P:proteolysis"/>
    <property type="evidence" value="ECO:0007669"/>
    <property type="project" value="UniProtKB-KW"/>
</dbReference>
<evidence type="ECO:0000259" key="6">
    <source>
        <dbReference type="Pfam" id="PF00082"/>
    </source>
</evidence>
<keyword evidence="4" id="KW-0720">Serine protease</keyword>
<dbReference type="SUPFAM" id="SSF52743">
    <property type="entry name" value="Subtilisin-like"/>
    <property type="match status" value="1"/>
</dbReference>
<comment type="similarity">
    <text evidence="1">Belongs to the peptidase S8 family.</text>
</comment>
<dbReference type="InterPro" id="IPR050131">
    <property type="entry name" value="Peptidase_S8_subtilisin-like"/>
</dbReference>
<feature type="domain" description="Peptidase S8/S53" evidence="6">
    <location>
        <begin position="255"/>
        <end position="534"/>
    </location>
</feature>
<dbReference type="KEGG" id="csy:CENSYa_2066"/>
<sequence>MHHAVARDKDNIPVMLDADGQGIILTNLTFAANIDRNGVIQNFEGDRPENITSVVFRNETGVYLDVDQGGNATTVLVYNSLFPQSGPEPTFNGTLGDNMKIGSSGRDYIKSESGMYRLGVIYQGSISGPLASLQVIPVLVVDSKEAGVYDTIIPDLSTAWADHTKFDLPAGEKPAYDFDFTDEDPIVLGGGNEFLVYDHNGDGTLDYSAGTVGARVLDVYGVTGGASEIHDIIQAINGTLLPPMDPDGEYFGIMTDFLGHGSSSAATVSSKGIQEYDIYNNTDKYTLKGVAPDAAILPVKALWFGDTVYASLWTAGFDSNGTKWTYSGEPRADIMSNSWGISSFPSIGEAPGLDLLSIIQSALATPRSLDPAYPGVLIVTSAGNSGHGYGTMGLPNSAPFAISVGATTNNVFVGYGPFKDQPRFGNTTVHANHLAGFSSRGPGPVGDPKPEIMSIGAHSFVPSQVTKIDKDTRAEPYTMFGGTSMAAPIVAGSAAIVMQALGDQLDPHTPFRVKNILVSTATDMNNDPFVQGAGLVNVDEAVRFVLGDRGSYIVHNDASYLNIKEILDGPIEALNQSTIGLDRFRLPYTDHPQTTWFGGHINPGSRSSTTFTIENPSDTPLDIHVEPQRIKMIKRDVYNGTTIMMQKDDILNGTDAYIPNYIPLEQIRQHPDLLSYFEEPEEIPKDASLLILGANFPFGEFMNMTDPLFANDIRISSLYMYDWVDNNTDGKVTSSELSLVNRGGSWGTVQEVRISDPNEQFEGVPLVGVYPVPARYSYWIGEMPLNSTTMDYQLSASYYTREKWSDVWLERTDVTIPAGGTVEVKATIIVPWGYSPGTYQGFINFSSEDKQASIPVTYGVKAPIGYDSVVFVEGKADDDVMHGNGRIMGAFDMINRYMAGDWRQYYFDITDERINAGILDITWENPDTDLSIFAIDPRGRLVHSNAPPGAFGPFIGWPTSNWLGPTPFSQGGGFYPVQNKDLVSSGLYVPINQTGTYTVLVHSGLFGGNSTTEGITISAKFTSIPQPDKEAPSGMSSMAPPPDLHAP</sequence>
<dbReference type="PANTHER" id="PTHR43806">
    <property type="entry name" value="PEPTIDASE S8"/>
    <property type="match status" value="1"/>
</dbReference>
<dbReference type="InterPro" id="IPR015500">
    <property type="entry name" value="Peptidase_S8_subtilisin-rel"/>
</dbReference>
<organism evidence="7 8">
    <name type="scientific">Cenarchaeum symbiosum (strain A)</name>
    <dbReference type="NCBI Taxonomy" id="414004"/>
    <lineage>
        <taxon>Archaea</taxon>
        <taxon>Nitrososphaerota</taxon>
        <taxon>Candidatus Cenarchaeales</taxon>
        <taxon>Candidatus Cenarchaeaceae</taxon>
        <taxon>Candidatus Cenarchaeum</taxon>
    </lineage>
</organism>
<evidence type="ECO:0000256" key="1">
    <source>
        <dbReference type="ARBA" id="ARBA00011073"/>
    </source>
</evidence>
<dbReference type="InterPro" id="IPR023828">
    <property type="entry name" value="Peptidase_S8_Ser-AS"/>
</dbReference>
<keyword evidence="2 7" id="KW-0645">Protease</keyword>
<dbReference type="PROSITE" id="PS00138">
    <property type="entry name" value="SUBTILASE_SER"/>
    <property type="match status" value="1"/>
</dbReference>
<evidence type="ECO:0000256" key="2">
    <source>
        <dbReference type="ARBA" id="ARBA00022670"/>
    </source>
</evidence>
<keyword evidence="3" id="KW-0378">Hydrolase</keyword>
<dbReference type="HOGENOM" id="CLU_003710_0_0_2"/>
<dbReference type="InterPro" id="IPR018247">
    <property type="entry name" value="EF_Hand_1_Ca_BS"/>
</dbReference>
<dbReference type="EnsemblBacteria" id="ABK78669">
    <property type="protein sequence ID" value="ABK78669"/>
    <property type="gene ID" value="CENSYa_2066"/>
</dbReference>
<evidence type="ECO:0000256" key="4">
    <source>
        <dbReference type="ARBA" id="ARBA00022825"/>
    </source>
</evidence>
<dbReference type="Proteomes" id="UP000000758">
    <property type="component" value="Chromosome"/>
</dbReference>
<evidence type="ECO:0000313" key="8">
    <source>
        <dbReference type="Proteomes" id="UP000000758"/>
    </source>
</evidence>
<dbReference type="InterPro" id="IPR036852">
    <property type="entry name" value="Peptidase_S8/S53_dom_sf"/>
</dbReference>
<dbReference type="EMBL" id="DP000238">
    <property type="protein sequence ID" value="ABK78669.1"/>
    <property type="molecule type" value="Genomic_DNA"/>
</dbReference>
<dbReference type="PROSITE" id="PS51892">
    <property type="entry name" value="SUBTILASE"/>
    <property type="match status" value="1"/>
</dbReference>
<dbReference type="STRING" id="414004.CENSYa_2066"/>
<dbReference type="GO" id="GO:0004252">
    <property type="term" value="F:serine-type endopeptidase activity"/>
    <property type="evidence" value="ECO:0007669"/>
    <property type="project" value="InterPro"/>
</dbReference>
<dbReference type="AlphaFoldDB" id="A0RZA2"/>
<name>A0RZA2_CENSY</name>